<dbReference type="GO" id="GO:0098793">
    <property type="term" value="C:presynapse"/>
    <property type="evidence" value="ECO:0007669"/>
    <property type="project" value="GOC"/>
</dbReference>
<dbReference type="GO" id="GO:0016082">
    <property type="term" value="P:synaptic vesicle priming"/>
    <property type="evidence" value="ECO:0007669"/>
    <property type="project" value="TreeGrafter"/>
</dbReference>
<feature type="region of interest" description="Disordered" evidence="2">
    <location>
        <begin position="198"/>
        <end position="223"/>
    </location>
</feature>
<accession>E4XCT1</accession>
<dbReference type="InterPro" id="IPR000727">
    <property type="entry name" value="T_SNARE_dom"/>
</dbReference>
<evidence type="ECO:0000256" key="2">
    <source>
        <dbReference type="SAM" id="MobiDB-lite"/>
    </source>
</evidence>
<evidence type="ECO:0000313" key="4">
    <source>
        <dbReference type="EMBL" id="CBY09406.1"/>
    </source>
</evidence>
<dbReference type="Pfam" id="PF17002">
    <property type="entry name" value="DUF5089"/>
    <property type="match status" value="1"/>
</dbReference>
<dbReference type="PANTHER" id="PTHR19305">
    <property type="entry name" value="SYNAPTOSOMAL ASSOCIATED PROTEIN"/>
    <property type="match status" value="1"/>
</dbReference>
<feature type="domain" description="T-SNARE coiled-coil homology" evidence="3">
    <location>
        <begin position="155"/>
        <end position="217"/>
    </location>
</feature>
<gene>
    <name evidence="4" type="ORF">GSOID_T00007962001</name>
</gene>
<dbReference type="PROSITE" id="PS50192">
    <property type="entry name" value="T_SNARE"/>
    <property type="match status" value="2"/>
</dbReference>
<reference evidence="4" key="1">
    <citation type="journal article" date="2010" name="Science">
        <title>Plasticity of animal genome architecture unmasked by rapid evolution of a pelagic tunicate.</title>
        <authorList>
            <person name="Denoeud F."/>
            <person name="Henriet S."/>
            <person name="Mungpakdee S."/>
            <person name="Aury J.M."/>
            <person name="Da Silva C."/>
            <person name="Brinkmann H."/>
            <person name="Mikhaleva J."/>
            <person name="Olsen L.C."/>
            <person name="Jubin C."/>
            <person name="Canestro C."/>
            <person name="Bouquet J.M."/>
            <person name="Danks G."/>
            <person name="Poulain J."/>
            <person name="Campsteijn C."/>
            <person name="Adamski M."/>
            <person name="Cross I."/>
            <person name="Yadetie F."/>
            <person name="Muffato M."/>
            <person name="Louis A."/>
            <person name="Butcher S."/>
            <person name="Tsagkogeorga G."/>
            <person name="Konrad A."/>
            <person name="Singh S."/>
            <person name="Jensen M.F."/>
            <person name="Cong E.H."/>
            <person name="Eikeseth-Otteraa H."/>
            <person name="Noel B."/>
            <person name="Anthouard V."/>
            <person name="Porcel B.M."/>
            <person name="Kachouri-Lafond R."/>
            <person name="Nishino A."/>
            <person name="Ugolini M."/>
            <person name="Chourrout P."/>
            <person name="Nishida H."/>
            <person name="Aasland R."/>
            <person name="Huzurbazar S."/>
            <person name="Westhof E."/>
            <person name="Delsuc F."/>
            <person name="Lehrach H."/>
            <person name="Reinhardt R."/>
            <person name="Weissenbach J."/>
            <person name="Roy S.W."/>
            <person name="Artiguenave F."/>
            <person name="Postlethwait J.H."/>
            <person name="Manak J.R."/>
            <person name="Thompson E.M."/>
            <person name="Jaillon O."/>
            <person name="Du Pasquier L."/>
            <person name="Boudinot P."/>
            <person name="Liberles D.A."/>
            <person name="Volff J.N."/>
            <person name="Philippe H."/>
            <person name="Lenhard B."/>
            <person name="Roest Crollius H."/>
            <person name="Wincker P."/>
            <person name="Chourrout D."/>
        </authorList>
    </citation>
    <scope>NUCLEOTIDE SEQUENCE [LARGE SCALE GENOMIC DNA]</scope>
</reference>
<evidence type="ECO:0000256" key="1">
    <source>
        <dbReference type="SAM" id="Coils"/>
    </source>
</evidence>
<dbReference type="InterPro" id="IPR031547">
    <property type="entry name" value="DUF5089"/>
</dbReference>
<dbReference type="SMART" id="SM00397">
    <property type="entry name" value="t_SNARE"/>
    <property type="match status" value="2"/>
</dbReference>
<dbReference type="GO" id="GO:0005484">
    <property type="term" value="F:SNAP receptor activity"/>
    <property type="evidence" value="ECO:0007669"/>
    <property type="project" value="TreeGrafter"/>
</dbReference>
<feature type="region of interest" description="Disordered" evidence="2">
    <location>
        <begin position="124"/>
        <end position="147"/>
    </location>
</feature>
<evidence type="ECO:0000259" key="3">
    <source>
        <dbReference type="PROSITE" id="PS50192"/>
    </source>
</evidence>
<keyword evidence="1" id="KW-0175">Coiled coil</keyword>
<dbReference type="GO" id="GO:0043005">
    <property type="term" value="C:neuron projection"/>
    <property type="evidence" value="ECO:0007669"/>
    <property type="project" value="UniProtKB-KW"/>
</dbReference>
<dbReference type="PANTHER" id="PTHR19305:SF14">
    <property type="entry name" value="SYNAPTOSOMAL-ASSOCIATED PROTEIN-RELATED"/>
    <property type="match status" value="1"/>
</dbReference>
<dbReference type="AlphaFoldDB" id="E4XCT1"/>
<dbReference type="CDD" id="cd15885">
    <property type="entry name" value="SNARE_SNAP25C"/>
    <property type="match status" value="1"/>
</dbReference>
<feature type="compositionally biased region" description="Polar residues" evidence="2">
    <location>
        <begin position="124"/>
        <end position="144"/>
    </location>
</feature>
<organism evidence="4">
    <name type="scientific">Oikopleura dioica</name>
    <name type="common">Tunicate</name>
    <dbReference type="NCBI Taxonomy" id="34765"/>
    <lineage>
        <taxon>Eukaryota</taxon>
        <taxon>Metazoa</taxon>
        <taxon>Chordata</taxon>
        <taxon>Tunicata</taxon>
        <taxon>Appendicularia</taxon>
        <taxon>Copelata</taxon>
        <taxon>Oikopleuridae</taxon>
        <taxon>Oikopleura</taxon>
    </lineage>
</organism>
<dbReference type="Proteomes" id="UP000001307">
    <property type="component" value="Unassembled WGS sequence"/>
</dbReference>
<dbReference type="EMBL" id="FN653037">
    <property type="protein sequence ID" value="CBY09406.1"/>
    <property type="molecule type" value="Genomic_DNA"/>
</dbReference>
<dbReference type="GO" id="GO:0019905">
    <property type="term" value="F:syntaxin binding"/>
    <property type="evidence" value="ECO:0007669"/>
    <property type="project" value="TreeGrafter"/>
</dbReference>
<dbReference type="GO" id="GO:0005886">
    <property type="term" value="C:plasma membrane"/>
    <property type="evidence" value="ECO:0007669"/>
    <property type="project" value="TreeGrafter"/>
</dbReference>
<proteinExistence type="predicted"/>
<evidence type="ECO:0000313" key="5">
    <source>
        <dbReference type="Proteomes" id="UP000001307"/>
    </source>
</evidence>
<dbReference type="SUPFAM" id="SSF58038">
    <property type="entry name" value="SNARE fusion complex"/>
    <property type="match status" value="2"/>
</dbReference>
<dbReference type="CDD" id="cd15889">
    <property type="entry name" value="SNARE_SNAP25N_23N"/>
    <property type="match status" value="1"/>
</dbReference>
<feature type="coiled-coil region" evidence="1">
    <location>
        <begin position="58"/>
        <end position="92"/>
    </location>
</feature>
<sequence length="223" mass="25496">MLLLTRNGKLYDYFYTKFNLVGLFAIDVFLQKSVNATRRMMQNLNETEETGQNTMIMLNEQGEQLDRIEEGMDTVNNEMKEAEKHLTALEKCCGCFQCKKPIDFESNEKYSSTWNKNSNEIVNEQPTSSKQYQSRSGQTTTGQGNKAMINKVVGDEREDEMEQNLNMVSGMLSGLKNMALDMGDTIESQNTQIDRINEKAEQNELRVDSANKRAQKILGEDKK</sequence>
<dbReference type="Gene3D" id="1.20.5.110">
    <property type="match status" value="2"/>
</dbReference>
<dbReference type="InParanoid" id="E4XCT1"/>
<keyword evidence="5" id="KW-1185">Reference proteome</keyword>
<feature type="compositionally biased region" description="Basic and acidic residues" evidence="2">
    <location>
        <begin position="198"/>
        <end position="211"/>
    </location>
</feature>
<dbReference type="OrthoDB" id="19261at2759"/>
<dbReference type="GO" id="GO:0031201">
    <property type="term" value="C:SNARE complex"/>
    <property type="evidence" value="ECO:0007669"/>
    <property type="project" value="TreeGrafter"/>
</dbReference>
<feature type="domain" description="T-SNARE coiled-coil homology" evidence="3">
    <location>
        <begin position="27"/>
        <end position="89"/>
    </location>
</feature>
<protein>
    <recommendedName>
        <fullName evidence="3">t-SNARE coiled-coil homology domain-containing protein</fullName>
    </recommendedName>
</protein>
<name>E4XCT1_OIKDI</name>
<dbReference type="GO" id="GO:0031629">
    <property type="term" value="P:synaptic vesicle fusion to presynaptic active zone membrane"/>
    <property type="evidence" value="ECO:0007669"/>
    <property type="project" value="TreeGrafter"/>
</dbReference>